<keyword evidence="2" id="KW-1185">Reference proteome</keyword>
<protein>
    <submittedName>
        <fullName evidence="1">Transposase</fullName>
    </submittedName>
</protein>
<sequence length="139" mass="15878">MPTKYPQSFKDRATRMVFDRLEDEDAPSRYVVIRETAPKLSIATETLRRWVEQAEVDTGQKSGVSTDAQAQIRKLKRENAELCWANEILKTASLDSSRQCNTPSQLLIEVEYGETRTTWTAGDRTPPSLGTMETRTFIY</sequence>
<dbReference type="GO" id="GO:0006313">
    <property type="term" value="P:DNA transposition"/>
    <property type="evidence" value="ECO:0007669"/>
    <property type="project" value="InterPro"/>
</dbReference>
<dbReference type="GO" id="GO:0004803">
    <property type="term" value="F:transposase activity"/>
    <property type="evidence" value="ECO:0007669"/>
    <property type="project" value="InterPro"/>
</dbReference>
<evidence type="ECO:0000313" key="2">
    <source>
        <dbReference type="Proteomes" id="UP001224674"/>
    </source>
</evidence>
<dbReference type="Pfam" id="PF01527">
    <property type="entry name" value="HTH_Tnp_1"/>
    <property type="match status" value="1"/>
</dbReference>
<accession>A0AAJ6AMN1</accession>
<name>A0AAJ6AMN1_9MICC</name>
<dbReference type="RefSeq" id="WP_279674738.1">
    <property type="nucleotide sequence ID" value="NZ_CP122566.1"/>
</dbReference>
<proteinExistence type="predicted"/>
<dbReference type="SUPFAM" id="SSF46689">
    <property type="entry name" value="Homeodomain-like"/>
    <property type="match status" value="1"/>
</dbReference>
<dbReference type="GO" id="GO:0003677">
    <property type="term" value="F:DNA binding"/>
    <property type="evidence" value="ECO:0007669"/>
    <property type="project" value="InterPro"/>
</dbReference>
<dbReference type="InterPro" id="IPR009057">
    <property type="entry name" value="Homeodomain-like_sf"/>
</dbReference>
<evidence type="ECO:0000313" key="1">
    <source>
        <dbReference type="EMBL" id="WGH92816.1"/>
    </source>
</evidence>
<reference evidence="1 2" key="1">
    <citation type="submission" date="2023-03" db="EMBL/GenBank/DDBJ databases">
        <title>Complete genome sequences of several Auritidibacter ignavus strains isolated from ear infections.</title>
        <authorList>
            <person name="Baehr T."/>
            <person name="Baumhoegger A.M."/>
        </authorList>
    </citation>
    <scope>NUCLEOTIDE SEQUENCE [LARGE SCALE GENOMIC DNA]</scope>
    <source>
        <strain evidence="1 2">BABAE-6</strain>
    </source>
</reference>
<dbReference type="Proteomes" id="UP001224674">
    <property type="component" value="Chromosome"/>
</dbReference>
<dbReference type="InterPro" id="IPR036388">
    <property type="entry name" value="WH-like_DNA-bd_sf"/>
</dbReference>
<dbReference type="EMBL" id="CP122566">
    <property type="protein sequence ID" value="WGH92816.1"/>
    <property type="molecule type" value="Genomic_DNA"/>
</dbReference>
<gene>
    <name evidence="1" type="ORF">QDX21_11020</name>
</gene>
<dbReference type="InterPro" id="IPR002514">
    <property type="entry name" value="Transposase_8"/>
</dbReference>
<dbReference type="AlphaFoldDB" id="A0AAJ6AMN1"/>
<organism evidence="1 2">
    <name type="scientific">Auritidibacter ignavus</name>
    <dbReference type="NCBI Taxonomy" id="678932"/>
    <lineage>
        <taxon>Bacteria</taxon>
        <taxon>Bacillati</taxon>
        <taxon>Actinomycetota</taxon>
        <taxon>Actinomycetes</taxon>
        <taxon>Micrococcales</taxon>
        <taxon>Micrococcaceae</taxon>
        <taxon>Auritidibacter</taxon>
    </lineage>
</organism>
<dbReference type="Gene3D" id="1.10.10.10">
    <property type="entry name" value="Winged helix-like DNA-binding domain superfamily/Winged helix DNA-binding domain"/>
    <property type="match status" value="1"/>
</dbReference>